<reference evidence="1" key="1">
    <citation type="submission" date="2018-04" db="EMBL/GenBank/DDBJ databases">
        <title>Transcriptome of Schizaphis graminum biotype I.</title>
        <authorList>
            <person name="Scully E.D."/>
            <person name="Geib S.M."/>
            <person name="Palmer N.A."/>
            <person name="Koch K."/>
            <person name="Bradshaw J."/>
            <person name="Heng-Moss T."/>
            <person name="Sarath G."/>
        </authorList>
    </citation>
    <scope>NUCLEOTIDE SEQUENCE</scope>
</reference>
<dbReference type="EMBL" id="GGMR01018999">
    <property type="protein sequence ID" value="MBY31618.1"/>
    <property type="molecule type" value="Transcribed_RNA"/>
</dbReference>
<evidence type="ECO:0008006" key="2">
    <source>
        <dbReference type="Google" id="ProtNLM"/>
    </source>
</evidence>
<sequence length="347" mass="39896">MWSIVEFIDENTIEVVPSHWVKNKKCAWPKKNIKSNIERRTIPNTFDFTYYASRVIKKSIETLHVARAKLKMAEHTSDLSTTEEVCFRDKKKTTIPDPPLYISHSMETSSVKNDHYNHNFETASLKSVVSSKTRKLFDSIISDEDDTNNMIIPSRSPSIKSRSEMYRNSNNLNSTRQVLSLHDTPQMLDKVNKQYDKSAEQHFAVTDSNVNKSIVYTSSSPFKVTSERSKHIQDNIETVTPSIVLPSTLQSSINDSEIVKRILQVVLKIRYDVESLAQRLQQIENKIDESSLNKTGVNNDLTNIETINQEDDFESILPLMNEDDLDMFENKLSNRSFRLNVVSLNNL</sequence>
<gene>
    <name evidence="1" type="ORF">g.2943</name>
</gene>
<name>A0A2S2PQM9_SCHGA</name>
<organism evidence="1">
    <name type="scientific">Schizaphis graminum</name>
    <name type="common">Green bug aphid</name>
    <dbReference type="NCBI Taxonomy" id="13262"/>
    <lineage>
        <taxon>Eukaryota</taxon>
        <taxon>Metazoa</taxon>
        <taxon>Ecdysozoa</taxon>
        <taxon>Arthropoda</taxon>
        <taxon>Hexapoda</taxon>
        <taxon>Insecta</taxon>
        <taxon>Pterygota</taxon>
        <taxon>Neoptera</taxon>
        <taxon>Paraneoptera</taxon>
        <taxon>Hemiptera</taxon>
        <taxon>Sternorrhyncha</taxon>
        <taxon>Aphidomorpha</taxon>
        <taxon>Aphidoidea</taxon>
        <taxon>Aphididae</taxon>
        <taxon>Aphidini</taxon>
        <taxon>Schizaphis</taxon>
    </lineage>
</organism>
<proteinExistence type="predicted"/>
<dbReference type="AlphaFoldDB" id="A0A2S2PQM9"/>
<protein>
    <recommendedName>
        <fullName evidence="2">DUF4806 domain-containing protein</fullName>
    </recommendedName>
</protein>
<evidence type="ECO:0000313" key="1">
    <source>
        <dbReference type="EMBL" id="MBY31618.1"/>
    </source>
</evidence>
<accession>A0A2S2PQM9</accession>